<keyword evidence="6 7" id="KW-0472">Membrane</keyword>
<dbReference type="GO" id="GO:0016020">
    <property type="term" value="C:membrane"/>
    <property type="evidence" value="ECO:0007669"/>
    <property type="project" value="UniProtKB-SubCell"/>
</dbReference>
<dbReference type="AlphaFoldDB" id="A0A4R9M1B0"/>
<accession>A0A4R9M1B0</accession>
<keyword evidence="2" id="KW-0813">Transport</keyword>
<evidence type="ECO:0000256" key="4">
    <source>
        <dbReference type="ARBA" id="ARBA00022692"/>
    </source>
</evidence>
<protein>
    <submittedName>
        <fullName evidence="8">Permease</fullName>
    </submittedName>
</protein>
<evidence type="ECO:0000256" key="5">
    <source>
        <dbReference type="ARBA" id="ARBA00022989"/>
    </source>
</evidence>
<evidence type="ECO:0000313" key="8">
    <source>
        <dbReference type="EMBL" id="TGN20483.1"/>
    </source>
</evidence>
<evidence type="ECO:0000256" key="3">
    <source>
        <dbReference type="ARBA" id="ARBA00022475"/>
    </source>
</evidence>
<feature type="transmembrane region" description="Helical" evidence="7">
    <location>
        <begin position="118"/>
        <end position="142"/>
    </location>
</feature>
<evidence type="ECO:0000313" key="9">
    <source>
        <dbReference type="Proteomes" id="UP000298058"/>
    </source>
</evidence>
<feature type="transmembrane region" description="Helical" evidence="7">
    <location>
        <begin position="217"/>
        <end position="236"/>
    </location>
</feature>
<gene>
    <name evidence="8" type="ORF">EHS15_04555</name>
</gene>
<evidence type="ECO:0000256" key="2">
    <source>
        <dbReference type="ARBA" id="ARBA00022448"/>
    </source>
</evidence>
<keyword evidence="5 7" id="KW-1133">Transmembrane helix</keyword>
<feature type="transmembrane region" description="Helical" evidence="7">
    <location>
        <begin position="273"/>
        <end position="294"/>
    </location>
</feature>
<keyword evidence="4 7" id="KW-0812">Transmembrane</keyword>
<evidence type="ECO:0000256" key="1">
    <source>
        <dbReference type="ARBA" id="ARBA00004141"/>
    </source>
</evidence>
<keyword evidence="3" id="KW-1003">Cell membrane</keyword>
<feature type="transmembrane region" description="Helical" evidence="7">
    <location>
        <begin position="57"/>
        <end position="79"/>
    </location>
</feature>
<feature type="transmembrane region" description="Helical" evidence="7">
    <location>
        <begin position="86"/>
        <end position="106"/>
    </location>
</feature>
<dbReference type="Pfam" id="PF03547">
    <property type="entry name" value="Mem_trans"/>
    <property type="match status" value="2"/>
</dbReference>
<reference evidence="8" key="1">
    <citation type="journal article" date="2019" name="PLoS Negl. Trop. Dis.">
        <title>Revisiting the worldwide diversity of Leptospira species in the environment.</title>
        <authorList>
            <person name="Vincent A.T."/>
            <person name="Schiettekatte O."/>
            <person name="Bourhy P."/>
            <person name="Veyrier F.J."/>
            <person name="Picardeau M."/>
        </authorList>
    </citation>
    <scope>NUCLEOTIDE SEQUENCE [LARGE SCALE GENOMIC DNA]</scope>
    <source>
        <strain evidence="8">201300427</strain>
    </source>
</reference>
<feature type="transmembrane region" description="Helical" evidence="7">
    <location>
        <begin position="248"/>
        <end position="266"/>
    </location>
</feature>
<proteinExistence type="predicted"/>
<sequence>MSNLILLGVCFLSGMLFRRSGRFPENTTQVLNAFILHVSLPALVLYHIHEVKITEEILLPALMPWVLFFLAFSFFYLLYKFKKIEFKTAVCLTLTAGLGNTSFVGIPLLDAYLGKSSLGYGIVADQLGTFLTLSFPGIMLASVAEHGSWQFKPLLKRVIGFVPVQALLLAFLLRPFEYPEWTKTVLLRLGDTLTPLALVSVGYLLNLRTLKGHKNTLLLGLGMKLVILPLLIYYIFRPFTSDPLMFEAIVLEAAMAPMVTSAIIAIERNLIPHLAGLMLGLGIPISFGTTYLFLTVMRGGFL</sequence>
<organism evidence="8 9">
    <name type="scientific">Leptospira idonii</name>
    <dbReference type="NCBI Taxonomy" id="1193500"/>
    <lineage>
        <taxon>Bacteria</taxon>
        <taxon>Pseudomonadati</taxon>
        <taxon>Spirochaetota</taxon>
        <taxon>Spirochaetia</taxon>
        <taxon>Leptospirales</taxon>
        <taxon>Leptospiraceae</taxon>
        <taxon>Leptospira</taxon>
    </lineage>
</organism>
<dbReference type="RefSeq" id="WP_135759347.1">
    <property type="nucleotide sequence ID" value="NZ_RQHW01000013.1"/>
</dbReference>
<keyword evidence="9" id="KW-1185">Reference proteome</keyword>
<dbReference type="Proteomes" id="UP000298058">
    <property type="component" value="Unassembled WGS sequence"/>
</dbReference>
<dbReference type="PANTHER" id="PTHR36838:SF1">
    <property type="entry name" value="SLR1864 PROTEIN"/>
    <property type="match status" value="1"/>
</dbReference>
<dbReference type="EMBL" id="RQHW01000013">
    <property type="protein sequence ID" value="TGN20483.1"/>
    <property type="molecule type" value="Genomic_DNA"/>
</dbReference>
<dbReference type="PANTHER" id="PTHR36838">
    <property type="entry name" value="AUXIN EFFLUX CARRIER FAMILY PROTEIN"/>
    <property type="match status" value="1"/>
</dbReference>
<name>A0A4R9M1B0_9LEPT</name>
<dbReference type="InterPro" id="IPR004776">
    <property type="entry name" value="Mem_transp_PIN-like"/>
</dbReference>
<evidence type="ECO:0000256" key="6">
    <source>
        <dbReference type="ARBA" id="ARBA00023136"/>
    </source>
</evidence>
<feature type="transmembrane region" description="Helical" evidence="7">
    <location>
        <begin position="185"/>
        <end position="205"/>
    </location>
</feature>
<feature type="transmembrane region" description="Helical" evidence="7">
    <location>
        <begin position="154"/>
        <end position="173"/>
    </location>
</feature>
<comment type="subcellular location">
    <subcellularLocation>
        <location evidence="1">Membrane</location>
        <topology evidence="1">Multi-pass membrane protein</topology>
    </subcellularLocation>
</comment>
<evidence type="ECO:0000256" key="7">
    <source>
        <dbReference type="SAM" id="Phobius"/>
    </source>
</evidence>
<dbReference type="OrthoDB" id="9786183at2"/>
<comment type="caution">
    <text evidence="8">The sequence shown here is derived from an EMBL/GenBank/DDBJ whole genome shotgun (WGS) entry which is preliminary data.</text>
</comment>
<dbReference type="GO" id="GO:0055085">
    <property type="term" value="P:transmembrane transport"/>
    <property type="evidence" value="ECO:0007669"/>
    <property type="project" value="InterPro"/>
</dbReference>